<dbReference type="GO" id="GO:0009360">
    <property type="term" value="C:DNA polymerase III complex"/>
    <property type="evidence" value="ECO:0007669"/>
    <property type="project" value="TreeGrafter"/>
</dbReference>
<dbReference type="SUPFAM" id="SSF52540">
    <property type="entry name" value="P-loop containing nucleoside triphosphate hydrolases"/>
    <property type="match status" value="1"/>
</dbReference>
<reference evidence="8 9" key="1">
    <citation type="submission" date="2015-12" db="EMBL/GenBank/DDBJ databases">
        <title>Genome sequence of Thalassospira lucentensis MCCC 1A02072.</title>
        <authorList>
            <person name="Lu L."/>
            <person name="Lai Q."/>
            <person name="Shao Z."/>
            <person name="Qian P."/>
        </authorList>
    </citation>
    <scope>NUCLEOTIDE SEQUENCE [LARGE SCALE GENOMIC DNA]</scope>
    <source>
        <strain evidence="8 9">MCCC 1A02072</strain>
    </source>
</reference>
<dbReference type="GO" id="GO:0003677">
    <property type="term" value="F:DNA binding"/>
    <property type="evidence" value="ECO:0007669"/>
    <property type="project" value="InterPro"/>
</dbReference>
<dbReference type="Proteomes" id="UP000076335">
    <property type="component" value="Unassembled WGS sequence"/>
</dbReference>
<dbReference type="OrthoDB" id="9804983at2"/>
<organism evidence="8 9">
    <name type="scientific">Thalassospira lucentensis</name>
    <dbReference type="NCBI Taxonomy" id="168935"/>
    <lineage>
        <taxon>Bacteria</taxon>
        <taxon>Pseudomonadati</taxon>
        <taxon>Pseudomonadota</taxon>
        <taxon>Alphaproteobacteria</taxon>
        <taxon>Rhodospirillales</taxon>
        <taxon>Thalassospiraceae</taxon>
        <taxon>Thalassospira</taxon>
    </lineage>
</organism>
<evidence type="ECO:0000256" key="4">
    <source>
        <dbReference type="ARBA" id="ARBA00022705"/>
    </source>
</evidence>
<dbReference type="Gene3D" id="1.10.8.60">
    <property type="match status" value="1"/>
</dbReference>
<accession>A0A154L8A7</accession>
<protein>
    <recommendedName>
        <fullName evidence="1">DNA-directed DNA polymerase</fullName>
        <ecNumber evidence="1">2.7.7.7</ecNumber>
    </recommendedName>
</protein>
<keyword evidence="4" id="KW-0235">DNA replication</keyword>
<name>A0A154L8A7_9PROT</name>
<dbReference type="InterPro" id="IPR005790">
    <property type="entry name" value="DNA_polIII_delta"/>
</dbReference>
<comment type="similarity">
    <text evidence="6">Belongs to the DNA polymerase HolA subunit family.</text>
</comment>
<dbReference type="RefSeq" id="WP_062950073.1">
    <property type="nucleotide sequence ID" value="NZ_LPVY01000005.1"/>
</dbReference>
<dbReference type="GO" id="GO:0003887">
    <property type="term" value="F:DNA-directed DNA polymerase activity"/>
    <property type="evidence" value="ECO:0007669"/>
    <property type="project" value="UniProtKB-KW"/>
</dbReference>
<evidence type="ECO:0000313" key="9">
    <source>
        <dbReference type="Proteomes" id="UP000076335"/>
    </source>
</evidence>
<evidence type="ECO:0000256" key="1">
    <source>
        <dbReference type="ARBA" id="ARBA00012417"/>
    </source>
</evidence>
<dbReference type="NCBIfam" id="TIGR01128">
    <property type="entry name" value="holA"/>
    <property type="match status" value="1"/>
</dbReference>
<dbReference type="Gene3D" id="1.20.272.10">
    <property type="match status" value="1"/>
</dbReference>
<dbReference type="Gene3D" id="3.40.50.300">
    <property type="entry name" value="P-loop containing nucleotide triphosphate hydrolases"/>
    <property type="match status" value="1"/>
</dbReference>
<keyword evidence="2" id="KW-0808">Transferase</keyword>
<evidence type="ECO:0000256" key="6">
    <source>
        <dbReference type="ARBA" id="ARBA00034754"/>
    </source>
</evidence>
<evidence type="ECO:0000256" key="3">
    <source>
        <dbReference type="ARBA" id="ARBA00022695"/>
    </source>
</evidence>
<dbReference type="InterPro" id="IPR008921">
    <property type="entry name" value="DNA_pol3_clamp-load_cplx_C"/>
</dbReference>
<dbReference type="EMBL" id="LPVY01000005">
    <property type="protein sequence ID" value="KZB66779.1"/>
    <property type="molecule type" value="Genomic_DNA"/>
</dbReference>
<proteinExistence type="inferred from homology"/>
<dbReference type="PANTHER" id="PTHR34388:SF1">
    <property type="entry name" value="DNA POLYMERASE III SUBUNIT DELTA"/>
    <property type="match status" value="1"/>
</dbReference>
<sequence length="343" mass="37504">MKLKAAQAENFLRAPDAKAQLVLIYGEDEGLVRERAVRLAKTVVEDIKDPFRVIELSTAQLKEDASRLRDEAAAISFGGGRRVIRIRDIGEAQAPVIADFLADPAGDALIVIEAGSLSSKSKLRQTIEKAGNGMALPCYADSGRDIEALINSVMEDHKLRIDRDAIRYLVGNLGSDRMISRSELEKLALYALKEGQVTLADAMACVGDSSARHYDDVVQAVSQGNVASLDSALTRLVEEGLNPVGALRMMIGYFQKLHLVKGQMAQGTNAEQAMKSLRPPLFFKAADQFRANLNNWALNNLQRALQILLEAEKDCKSGLAIPETIAHRAMIKVAVARQKQGRR</sequence>
<evidence type="ECO:0000313" key="8">
    <source>
        <dbReference type="EMBL" id="KZB66779.1"/>
    </source>
</evidence>
<evidence type="ECO:0000256" key="2">
    <source>
        <dbReference type="ARBA" id="ARBA00022679"/>
    </source>
</evidence>
<keyword evidence="3" id="KW-0548">Nucleotidyltransferase</keyword>
<gene>
    <name evidence="8" type="ORF">AUP42_14695</name>
</gene>
<dbReference type="AlphaFoldDB" id="A0A154L8A7"/>
<dbReference type="GO" id="GO:0006261">
    <property type="term" value="P:DNA-templated DNA replication"/>
    <property type="evidence" value="ECO:0007669"/>
    <property type="project" value="TreeGrafter"/>
</dbReference>
<keyword evidence="5" id="KW-0239">DNA-directed DNA polymerase</keyword>
<dbReference type="SUPFAM" id="SSF48019">
    <property type="entry name" value="post-AAA+ oligomerization domain-like"/>
    <property type="match status" value="1"/>
</dbReference>
<comment type="caution">
    <text evidence="8">The sequence shown here is derived from an EMBL/GenBank/DDBJ whole genome shotgun (WGS) entry which is preliminary data.</text>
</comment>
<dbReference type="EC" id="2.7.7.7" evidence="1"/>
<evidence type="ECO:0000256" key="7">
    <source>
        <dbReference type="ARBA" id="ARBA00049244"/>
    </source>
</evidence>
<dbReference type="InterPro" id="IPR027417">
    <property type="entry name" value="P-loop_NTPase"/>
</dbReference>
<dbReference type="PANTHER" id="PTHR34388">
    <property type="entry name" value="DNA POLYMERASE III SUBUNIT DELTA"/>
    <property type="match status" value="1"/>
</dbReference>
<evidence type="ECO:0000256" key="5">
    <source>
        <dbReference type="ARBA" id="ARBA00022932"/>
    </source>
</evidence>
<comment type="catalytic activity">
    <reaction evidence="7">
        <text>DNA(n) + a 2'-deoxyribonucleoside 5'-triphosphate = DNA(n+1) + diphosphate</text>
        <dbReference type="Rhea" id="RHEA:22508"/>
        <dbReference type="Rhea" id="RHEA-COMP:17339"/>
        <dbReference type="Rhea" id="RHEA-COMP:17340"/>
        <dbReference type="ChEBI" id="CHEBI:33019"/>
        <dbReference type="ChEBI" id="CHEBI:61560"/>
        <dbReference type="ChEBI" id="CHEBI:173112"/>
        <dbReference type="EC" id="2.7.7.7"/>
    </reaction>
</comment>